<feature type="compositionally biased region" description="Polar residues" evidence="7">
    <location>
        <begin position="14"/>
        <end position="26"/>
    </location>
</feature>
<feature type="region of interest" description="Disordered" evidence="7">
    <location>
        <begin position="127"/>
        <end position="149"/>
    </location>
</feature>
<accession>K0KW50</accession>
<organism evidence="8 9">
    <name type="scientific">Wickerhamomyces ciferrii (strain ATCC 14091 / BCRC 22168 / CBS 111 / JCM 3599 / NBRC 0793 / NRRL Y-1031 F-60-10)</name>
    <name type="common">Yeast</name>
    <name type="synonym">Pichia ciferrii</name>
    <dbReference type="NCBI Taxonomy" id="1206466"/>
    <lineage>
        <taxon>Eukaryota</taxon>
        <taxon>Fungi</taxon>
        <taxon>Dikarya</taxon>
        <taxon>Ascomycota</taxon>
        <taxon>Saccharomycotina</taxon>
        <taxon>Saccharomycetes</taxon>
        <taxon>Phaffomycetales</taxon>
        <taxon>Wickerhamomycetaceae</taxon>
        <taxon>Wickerhamomyces</taxon>
    </lineage>
</organism>
<dbReference type="HOGENOM" id="CLU_1372424_0_0_1"/>
<feature type="compositionally biased region" description="Basic and acidic residues" evidence="7">
    <location>
        <begin position="30"/>
        <end position="54"/>
    </location>
</feature>
<proteinExistence type="inferred from homology"/>
<feature type="compositionally biased region" description="Polar residues" evidence="7">
    <location>
        <begin position="57"/>
        <end position="68"/>
    </location>
</feature>
<dbReference type="AlphaFoldDB" id="K0KW50"/>
<comment type="subcellular location">
    <subcellularLocation>
        <location evidence="1">Nucleus</location>
        <location evidence="1">Nucleolus</location>
    </subcellularLocation>
</comment>
<comment type="caution">
    <text evidence="8">The sequence shown here is derived from an EMBL/GenBank/DDBJ whole genome shotgun (WGS) entry which is preliminary data.</text>
</comment>
<gene>
    <name evidence="8" type="ORF">BN7_4940</name>
</gene>
<keyword evidence="5" id="KW-0539">Nucleus</keyword>
<evidence type="ECO:0000256" key="3">
    <source>
        <dbReference type="ARBA" id="ARBA00011523"/>
    </source>
</evidence>
<evidence type="ECO:0000313" key="9">
    <source>
        <dbReference type="Proteomes" id="UP000009328"/>
    </source>
</evidence>
<evidence type="ECO:0000256" key="5">
    <source>
        <dbReference type="ARBA" id="ARBA00023242"/>
    </source>
</evidence>
<evidence type="ECO:0000256" key="1">
    <source>
        <dbReference type="ARBA" id="ARBA00004604"/>
    </source>
</evidence>
<dbReference type="Proteomes" id="UP000009328">
    <property type="component" value="Unassembled WGS sequence"/>
</dbReference>
<comment type="subunit">
    <text evidence="3">Interacts with the 35S, 23S and 20S pre-rRNAs and with the U3 snoRNA.</text>
</comment>
<dbReference type="GO" id="GO:0000462">
    <property type="term" value="P:maturation of SSU-rRNA from tricistronic rRNA transcript (SSU-rRNA, 5.8S rRNA, LSU-rRNA)"/>
    <property type="evidence" value="ECO:0007669"/>
    <property type="project" value="InterPro"/>
</dbReference>
<dbReference type="GO" id="GO:0030686">
    <property type="term" value="C:90S preribosome"/>
    <property type="evidence" value="ECO:0007669"/>
    <property type="project" value="InterPro"/>
</dbReference>
<sequence length="186" mass="21382">MKRTNLRSKVAARANTTSKSTPNQQVELPEDPKAFLHEYKESKRDKLQSRHQEFLTKLNSKNDNNGNISKSSLRRRKRKQKQELAPKMNDLLTSLEDTITPETATTTTTIQPQKIPNINIIDKKFIETKTKPNKNQPNPQNKKGSKKIEQVERLQFTNILKTTSFKKSPFEALKANISNRLGNDIL</sequence>
<dbReference type="Pfam" id="PF15341">
    <property type="entry name" value="SLX9"/>
    <property type="match status" value="1"/>
</dbReference>
<dbReference type="FunCoup" id="K0KW50">
    <property type="interactions" value="270"/>
</dbReference>
<comment type="similarity">
    <text evidence="2">Belongs to the SLX9 family.</text>
</comment>
<feature type="region of interest" description="Disordered" evidence="7">
    <location>
        <begin position="1"/>
        <end position="97"/>
    </location>
</feature>
<name>K0KW50_WICCF</name>
<protein>
    <recommendedName>
        <fullName evidence="4">Ribosome biogenesis protein SLX9</fullName>
    </recommendedName>
</protein>
<keyword evidence="9" id="KW-1185">Reference proteome</keyword>
<evidence type="ECO:0000256" key="2">
    <source>
        <dbReference type="ARBA" id="ARBA00011022"/>
    </source>
</evidence>
<evidence type="ECO:0000313" key="8">
    <source>
        <dbReference type="EMBL" id="CCH45358.1"/>
    </source>
</evidence>
<dbReference type="InterPro" id="IPR028160">
    <property type="entry name" value="Slx9-like"/>
</dbReference>
<dbReference type="GO" id="GO:0005730">
    <property type="term" value="C:nucleolus"/>
    <property type="evidence" value="ECO:0007669"/>
    <property type="project" value="UniProtKB-SubCell"/>
</dbReference>
<dbReference type="eggNOG" id="ENOG502S2IS">
    <property type="taxonomic scope" value="Eukaryota"/>
</dbReference>
<comment type="function">
    <text evidence="6">Involved in ribosome biogenesis. Required for normal pre-rRNA processing in internal transcribed spacer 1 (ITS1). May be involved in the movements of the replication forks.</text>
</comment>
<dbReference type="STRING" id="1206466.K0KW50"/>
<dbReference type="EMBL" id="CAIF01000194">
    <property type="protein sequence ID" value="CCH45358.1"/>
    <property type="molecule type" value="Genomic_DNA"/>
</dbReference>
<dbReference type="InParanoid" id="K0KW50"/>
<evidence type="ECO:0000256" key="4">
    <source>
        <dbReference type="ARBA" id="ARBA00021321"/>
    </source>
</evidence>
<evidence type="ECO:0000256" key="7">
    <source>
        <dbReference type="SAM" id="MobiDB-lite"/>
    </source>
</evidence>
<feature type="compositionally biased region" description="Low complexity" evidence="7">
    <location>
        <begin position="133"/>
        <end position="142"/>
    </location>
</feature>
<dbReference type="GO" id="GO:0030688">
    <property type="term" value="C:preribosome, small subunit precursor"/>
    <property type="evidence" value="ECO:0007669"/>
    <property type="project" value="InterPro"/>
</dbReference>
<evidence type="ECO:0000256" key="6">
    <source>
        <dbReference type="ARBA" id="ARBA00025083"/>
    </source>
</evidence>
<reference evidence="8 9" key="1">
    <citation type="journal article" date="2012" name="Eukaryot. Cell">
        <title>Draft genome sequence of Wickerhamomyces ciferrii NRRL Y-1031 F-60-10.</title>
        <authorList>
            <person name="Schneider J."/>
            <person name="Andrea H."/>
            <person name="Blom J."/>
            <person name="Jaenicke S."/>
            <person name="Ruckert C."/>
            <person name="Schorsch C."/>
            <person name="Szczepanowski R."/>
            <person name="Farwick M."/>
            <person name="Goesmann A."/>
            <person name="Puhler A."/>
            <person name="Schaffer S."/>
            <person name="Tauch A."/>
            <person name="Kohler T."/>
            <person name="Brinkrolf K."/>
        </authorList>
    </citation>
    <scope>NUCLEOTIDE SEQUENCE [LARGE SCALE GENOMIC DNA]</scope>
    <source>
        <strain evidence="9">ATCC 14091 / BCRC 22168 / CBS 111 / JCM 3599 / NBRC 0793 / NRRL Y-1031 F-60-10</strain>
    </source>
</reference>